<dbReference type="InterPro" id="IPR012340">
    <property type="entry name" value="NA-bd_OB-fold"/>
</dbReference>
<gene>
    <name evidence="2" type="ORF">UU24_C0039G0010</name>
</gene>
<sequence>MSVPTTKSRLKIIALVVVLLVMTTAGGWGFMNNKVRSTIGRYSLVADVLAVPTSKFGVEGQRGTKFAVNLRLDDGTETIRCVFFRNLVEKLLKLNQEQVLHFKSEPAEFEAAKNELLGTIVKLNGRTNNNSLFNRLEFVVQNVDTSPNPEEEIKRLQG</sequence>
<organism evidence="2 3">
    <name type="scientific">Candidatus Nomurabacteria bacterium GW2011_GWA2_40_9</name>
    <dbReference type="NCBI Taxonomy" id="1618734"/>
    <lineage>
        <taxon>Bacteria</taxon>
        <taxon>Candidatus Nomuraibacteriota</taxon>
    </lineage>
</organism>
<reference evidence="2 3" key="1">
    <citation type="journal article" date="2015" name="Nature">
        <title>rRNA introns, odd ribosomes, and small enigmatic genomes across a large radiation of phyla.</title>
        <authorList>
            <person name="Brown C.T."/>
            <person name="Hug L.A."/>
            <person name="Thomas B.C."/>
            <person name="Sharon I."/>
            <person name="Castelle C.J."/>
            <person name="Singh A."/>
            <person name="Wilkins M.J."/>
            <person name="Williams K.H."/>
            <person name="Banfield J.F."/>
        </authorList>
    </citation>
    <scope>NUCLEOTIDE SEQUENCE [LARGE SCALE GENOMIC DNA]</scope>
</reference>
<keyword evidence="1" id="KW-1133">Transmembrane helix</keyword>
<dbReference type="AlphaFoldDB" id="A0A0G0WSM9"/>
<keyword evidence="1" id="KW-0472">Membrane</keyword>
<protein>
    <recommendedName>
        <fullName evidence="4">OB domain-containing protein</fullName>
    </recommendedName>
</protein>
<keyword evidence="1" id="KW-0812">Transmembrane</keyword>
<proteinExistence type="predicted"/>
<evidence type="ECO:0000313" key="3">
    <source>
        <dbReference type="Proteomes" id="UP000034749"/>
    </source>
</evidence>
<evidence type="ECO:0000256" key="1">
    <source>
        <dbReference type="SAM" id="Phobius"/>
    </source>
</evidence>
<evidence type="ECO:0008006" key="4">
    <source>
        <dbReference type="Google" id="ProtNLM"/>
    </source>
</evidence>
<comment type="caution">
    <text evidence="2">The sequence shown here is derived from an EMBL/GenBank/DDBJ whole genome shotgun (WGS) entry which is preliminary data.</text>
</comment>
<dbReference type="Gene3D" id="2.40.50.140">
    <property type="entry name" value="Nucleic acid-binding proteins"/>
    <property type="match status" value="1"/>
</dbReference>
<feature type="transmembrane region" description="Helical" evidence="1">
    <location>
        <begin position="12"/>
        <end position="31"/>
    </location>
</feature>
<dbReference type="EMBL" id="LBZW01000039">
    <property type="protein sequence ID" value="KKR78397.1"/>
    <property type="molecule type" value="Genomic_DNA"/>
</dbReference>
<accession>A0A0G0WSM9</accession>
<evidence type="ECO:0000313" key="2">
    <source>
        <dbReference type="EMBL" id="KKR78397.1"/>
    </source>
</evidence>
<dbReference type="Proteomes" id="UP000034749">
    <property type="component" value="Unassembled WGS sequence"/>
</dbReference>
<name>A0A0G0WSM9_9BACT</name>